<feature type="non-terminal residue" evidence="1">
    <location>
        <position position="541"/>
    </location>
</feature>
<evidence type="ECO:0000313" key="1">
    <source>
        <dbReference type="EMBL" id="MCT7941995.1"/>
    </source>
</evidence>
<dbReference type="NCBIfam" id="NF033510">
    <property type="entry name" value="Ca_tandemer"/>
    <property type="match status" value="3"/>
</dbReference>
<dbReference type="AlphaFoldDB" id="A0A9X2WMP1"/>
<sequence length="541" mass="58729">MSQADVIFYIKIGHQFWAVLTDGQWVAIEDSQMEPLIPFYEFSINTLDLTSALPVILSIDNQEVIIPKSVLKLLAEDMAIDIRDENTYYQTDANQGLNYFYQVIQNQNNSLIAKSGFTTQAVPTDSLRNSFDNSSINQDSFLPLKLSITILDGGDGFINLAETPVVDLYGMAINARDGELLQIVLTDINGVQIILEATAFNERWQLDDIDLSTLSDGQILAIITALEYPGQAEPAFDSSVKDTLANITVEIVDNDNVINATEITKVIIQGTVKNVEDGQTVTVFLTDNLGHSLTLTAIVNGGVWQLSPQDLSRFDDGSLNVTASVNDIAGNPTNASAKMPVDIIAEIDINVITGRDDHINRFEMYRLDFSGKVNDVENGQPITITLTDTAGNQLTYLTTVIEGVWHIDKANVSSLVDGNITFTATTIDLAGNSATSSIVVPKDTVAVLSINANDADHIISQQESLSTSLSGEASNLENGQQVLVWITDTLGQRIFVKTIIENGVWSIDNIDLSGLTDGPLYLKAIAIDIHGNPAFAANSIL</sequence>
<gene>
    <name evidence="1" type="ORF">NE535_09360</name>
</gene>
<dbReference type="EMBL" id="JAMTCD010000010">
    <property type="protein sequence ID" value="MCT7941995.1"/>
    <property type="molecule type" value="Genomic_DNA"/>
</dbReference>
<accession>A0A9X2WMP1</accession>
<dbReference type="InterPro" id="IPR013783">
    <property type="entry name" value="Ig-like_fold"/>
</dbReference>
<evidence type="ECO:0000313" key="2">
    <source>
        <dbReference type="Proteomes" id="UP001155546"/>
    </source>
</evidence>
<organism evidence="1 2">
    <name type="scientific">Shewanella holmiensis</name>
    <dbReference type="NCBI Taxonomy" id="2952222"/>
    <lineage>
        <taxon>Bacteria</taxon>
        <taxon>Pseudomonadati</taxon>
        <taxon>Pseudomonadota</taxon>
        <taxon>Gammaproteobacteria</taxon>
        <taxon>Alteromonadales</taxon>
        <taxon>Shewanellaceae</taxon>
        <taxon>Shewanella</taxon>
    </lineage>
</organism>
<dbReference type="Gene3D" id="2.60.40.10">
    <property type="entry name" value="Immunoglobulins"/>
    <property type="match status" value="3"/>
</dbReference>
<comment type="caution">
    <text evidence="1">The sequence shown here is derived from an EMBL/GenBank/DDBJ whole genome shotgun (WGS) entry which is preliminary data.</text>
</comment>
<dbReference type="Proteomes" id="UP001155546">
    <property type="component" value="Unassembled WGS sequence"/>
</dbReference>
<name>A0A9X2WMP1_9GAMM</name>
<keyword evidence="2" id="KW-1185">Reference proteome</keyword>
<protein>
    <recommendedName>
        <fullName evidence="3">Bacterial Ig-like domain-containing protein</fullName>
    </recommendedName>
</protein>
<reference evidence="1" key="1">
    <citation type="journal article" date="2023" name="Int. J. Syst. Evol. Microbiol.">
        <title>&lt;i&gt;Shewanella septentrionalis&lt;/i&gt; sp. nov. and &lt;i&gt;Shewanella holmiensis&lt;/i&gt; sp. nov., isolated from Baltic Sea water and sediments.</title>
        <authorList>
            <person name="Martin-Rodriguez A.J."/>
            <person name="Thorell K."/>
            <person name="Joffre E."/>
            <person name="Jensie-Markopoulos S."/>
            <person name="Moore E.R.B."/>
            <person name="Sjoling A."/>
        </authorList>
    </citation>
    <scope>NUCLEOTIDE SEQUENCE</scope>
    <source>
        <strain evidence="1">SP1S2-7</strain>
    </source>
</reference>
<evidence type="ECO:0008006" key="3">
    <source>
        <dbReference type="Google" id="ProtNLM"/>
    </source>
</evidence>
<proteinExistence type="predicted"/>